<dbReference type="Gramene" id="Pp3c10_7910V3.1">
    <property type="protein sequence ID" value="Pp3c10_7910V3.1"/>
    <property type="gene ID" value="Pp3c10_7910"/>
</dbReference>
<dbReference type="EMBL" id="ABEU02000010">
    <property type="protein sequence ID" value="PNR46462.1"/>
    <property type="molecule type" value="Genomic_DNA"/>
</dbReference>
<dbReference type="EnsemblPlants" id="Pp3c10_7910V3.2">
    <property type="protein sequence ID" value="Pp3c10_7910V3.2"/>
    <property type="gene ID" value="Pp3c10_7910"/>
</dbReference>
<dbReference type="InParanoid" id="A0A2K1JY58"/>
<reference evidence="1 3" key="2">
    <citation type="journal article" date="2018" name="Plant J.">
        <title>The Physcomitrella patens chromosome-scale assembly reveals moss genome structure and evolution.</title>
        <authorList>
            <person name="Lang D."/>
            <person name="Ullrich K.K."/>
            <person name="Murat F."/>
            <person name="Fuchs J."/>
            <person name="Jenkins J."/>
            <person name="Haas F.B."/>
            <person name="Piednoel M."/>
            <person name="Gundlach H."/>
            <person name="Van Bel M."/>
            <person name="Meyberg R."/>
            <person name="Vives C."/>
            <person name="Morata J."/>
            <person name="Symeonidi A."/>
            <person name="Hiss M."/>
            <person name="Muchero W."/>
            <person name="Kamisugi Y."/>
            <person name="Saleh O."/>
            <person name="Blanc G."/>
            <person name="Decker E.L."/>
            <person name="van Gessel N."/>
            <person name="Grimwood J."/>
            <person name="Hayes R.D."/>
            <person name="Graham S.W."/>
            <person name="Gunter L.E."/>
            <person name="McDaniel S.F."/>
            <person name="Hoernstein S.N.W."/>
            <person name="Larsson A."/>
            <person name="Li F.W."/>
            <person name="Perroud P.F."/>
            <person name="Phillips J."/>
            <person name="Ranjan P."/>
            <person name="Rokshar D.S."/>
            <person name="Rothfels C.J."/>
            <person name="Schneider L."/>
            <person name="Shu S."/>
            <person name="Stevenson D.W."/>
            <person name="Thummler F."/>
            <person name="Tillich M."/>
            <person name="Villarreal Aguilar J.C."/>
            <person name="Widiez T."/>
            <person name="Wong G.K."/>
            <person name="Wymore A."/>
            <person name="Zhang Y."/>
            <person name="Zimmer A.D."/>
            <person name="Quatrano R.S."/>
            <person name="Mayer K.F.X."/>
            <person name="Goodstein D."/>
            <person name="Casacuberta J.M."/>
            <person name="Vandepoele K."/>
            <person name="Reski R."/>
            <person name="Cuming A.C."/>
            <person name="Tuskan G.A."/>
            <person name="Maumus F."/>
            <person name="Salse J."/>
            <person name="Schmutz J."/>
            <person name="Rensing S.A."/>
        </authorList>
    </citation>
    <scope>NUCLEOTIDE SEQUENCE [LARGE SCALE GENOMIC DNA]</scope>
    <source>
        <strain evidence="2 3">cv. Gransden 2004</strain>
    </source>
</reference>
<dbReference type="PaxDb" id="3218-PP1S58_90V6.1"/>
<dbReference type="Gramene" id="Pp3c10_7910V3.2">
    <property type="protein sequence ID" value="Pp3c10_7910V3.2"/>
    <property type="gene ID" value="Pp3c10_7910"/>
</dbReference>
<reference evidence="1 3" key="1">
    <citation type="journal article" date="2008" name="Science">
        <title>The Physcomitrella genome reveals evolutionary insights into the conquest of land by plants.</title>
        <authorList>
            <person name="Rensing S."/>
            <person name="Lang D."/>
            <person name="Zimmer A."/>
            <person name="Terry A."/>
            <person name="Salamov A."/>
            <person name="Shapiro H."/>
            <person name="Nishiyama T."/>
            <person name="Perroud P.-F."/>
            <person name="Lindquist E."/>
            <person name="Kamisugi Y."/>
            <person name="Tanahashi T."/>
            <person name="Sakakibara K."/>
            <person name="Fujita T."/>
            <person name="Oishi K."/>
            <person name="Shin-I T."/>
            <person name="Kuroki Y."/>
            <person name="Toyoda A."/>
            <person name="Suzuki Y."/>
            <person name="Hashimoto A."/>
            <person name="Yamaguchi K."/>
            <person name="Sugano A."/>
            <person name="Kohara Y."/>
            <person name="Fujiyama A."/>
            <person name="Anterola A."/>
            <person name="Aoki S."/>
            <person name="Ashton N."/>
            <person name="Barbazuk W.B."/>
            <person name="Barker E."/>
            <person name="Bennetzen J."/>
            <person name="Bezanilla M."/>
            <person name="Blankenship R."/>
            <person name="Cho S.H."/>
            <person name="Dutcher S."/>
            <person name="Estelle M."/>
            <person name="Fawcett J.A."/>
            <person name="Gundlach H."/>
            <person name="Hanada K."/>
            <person name="Heyl A."/>
            <person name="Hicks K.A."/>
            <person name="Hugh J."/>
            <person name="Lohr M."/>
            <person name="Mayer K."/>
            <person name="Melkozernov A."/>
            <person name="Murata T."/>
            <person name="Nelson D."/>
            <person name="Pils B."/>
            <person name="Prigge M."/>
            <person name="Reiss B."/>
            <person name="Renner T."/>
            <person name="Rombauts S."/>
            <person name="Rushton P."/>
            <person name="Sanderfoot A."/>
            <person name="Schween G."/>
            <person name="Shiu S.-H."/>
            <person name="Stueber K."/>
            <person name="Theodoulou F.L."/>
            <person name="Tu H."/>
            <person name="Van de Peer Y."/>
            <person name="Verrier P.J."/>
            <person name="Waters E."/>
            <person name="Wood A."/>
            <person name="Yang L."/>
            <person name="Cove D."/>
            <person name="Cuming A."/>
            <person name="Hasebe M."/>
            <person name="Lucas S."/>
            <person name="Mishler D.B."/>
            <person name="Reski R."/>
            <person name="Grigoriev I."/>
            <person name="Quatrano R.S."/>
            <person name="Boore J.L."/>
        </authorList>
    </citation>
    <scope>NUCLEOTIDE SEQUENCE [LARGE SCALE GENOMIC DNA]</scope>
    <source>
        <strain evidence="2 3">cv. Gransden 2004</strain>
    </source>
</reference>
<proteinExistence type="predicted"/>
<dbReference type="Proteomes" id="UP000006727">
    <property type="component" value="Chromosome 10"/>
</dbReference>
<keyword evidence="3" id="KW-1185">Reference proteome</keyword>
<evidence type="ECO:0000313" key="3">
    <source>
        <dbReference type="Proteomes" id="UP000006727"/>
    </source>
</evidence>
<organism evidence="1">
    <name type="scientific">Physcomitrium patens</name>
    <name type="common">Spreading-leaved earth moss</name>
    <name type="synonym">Physcomitrella patens</name>
    <dbReference type="NCBI Taxonomy" id="3218"/>
    <lineage>
        <taxon>Eukaryota</taxon>
        <taxon>Viridiplantae</taxon>
        <taxon>Streptophyta</taxon>
        <taxon>Embryophyta</taxon>
        <taxon>Bryophyta</taxon>
        <taxon>Bryophytina</taxon>
        <taxon>Bryopsida</taxon>
        <taxon>Funariidae</taxon>
        <taxon>Funariales</taxon>
        <taxon>Funariaceae</taxon>
        <taxon>Physcomitrium</taxon>
    </lineage>
</organism>
<evidence type="ECO:0000313" key="1">
    <source>
        <dbReference type="EMBL" id="PNR46462.1"/>
    </source>
</evidence>
<accession>A0A2K1JY58</accession>
<gene>
    <name evidence="1" type="ORF">PHYPA_013581</name>
</gene>
<sequence>MKQPFQQLRQLDYGTWGSDQSMPEINCQHMSLLVGPFQSKVSDDGSWPSFEAVSFHCSSAERQMKFPCKCLTLRVSFVVIALI</sequence>
<dbReference type="EnsemblPlants" id="Pp3c10_7910V3.1">
    <property type="protein sequence ID" value="Pp3c10_7910V3.1"/>
    <property type="gene ID" value="Pp3c10_7910"/>
</dbReference>
<protein>
    <submittedName>
        <fullName evidence="1 2">Uncharacterized protein</fullName>
    </submittedName>
</protein>
<evidence type="ECO:0000313" key="2">
    <source>
        <dbReference type="EnsemblPlants" id="Pp3c10_7910V3.1"/>
    </source>
</evidence>
<name>A0A2K1JY58_PHYPA</name>
<reference evidence="2" key="3">
    <citation type="submission" date="2020-12" db="UniProtKB">
        <authorList>
            <consortium name="EnsemblPlants"/>
        </authorList>
    </citation>
    <scope>IDENTIFICATION</scope>
</reference>
<dbReference type="AlphaFoldDB" id="A0A2K1JY58"/>